<reference evidence="1" key="1">
    <citation type="submission" date="2018-02" db="EMBL/GenBank/DDBJ databases">
        <title>Rhizophora mucronata_Transcriptome.</title>
        <authorList>
            <person name="Meera S.P."/>
            <person name="Sreeshan A."/>
            <person name="Augustine A."/>
        </authorList>
    </citation>
    <scope>NUCLEOTIDE SEQUENCE</scope>
    <source>
        <tissue evidence="1">Leaf</tissue>
    </source>
</reference>
<accession>A0A2P2PAG7</accession>
<evidence type="ECO:0000313" key="1">
    <source>
        <dbReference type="EMBL" id="MBX51746.1"/>
    </source>
</evidence>
<organism evidence="1">
    <name type="scientific">Rhizophora mucronata</name>
    <name type="common">Asiatic mangrove</name>
    <dbReference type="NCBI Taxonomy" id="61149"/>
    <lineage>
        <taxon>Eukaryota</taxon>
        <taxon>Viridiplantae</taxon>
        <taxon>Streptophyta</taxon>
        <taxon>Embryophyta</taxon>
        <taxon>Tracheophyta</taxon>
        <taxon>Spermatophyta</taxon>
        <taxon>Magnoliopsida</taxon>
        <taxon>eudicotyledons</taxon>
        <taxon>Gunneridae</taxon>
        <taxon>Pentapetalae</taxon>
        <taxon>rosids</taxon>
        <taxon>fabids</taxon>
        <taxon>Malpighiales</taxon>
        <taxon>Rhizophoraceae</taxon>
        <taxon>Rhizophora</taxon>
    </lineage>
</organism>
<proteinExistence type="predicted"/>
<name>A0A2P2PAG7_RHIMU</name>
<sequence length="28" mass="3159">MNYEIPVNSVYVCHTILPNILVCLLISP</sequence>
<dbReference type="AlphaFoldDB" id="A0A2P2PAG7"/>
<dbReference type="EMBL" id="GGEC01071262">
    <property type="protein sequence ID" value="MBX51746.1"/>
    <property type="molecule type" value="Transcribed_RNA"/>
</dbReference>
<protein>
    <submittedName>
        <fullName evidence="1">Uncharacterized protein</fullName>
    </submittedName>
</protein>